<keyword evidence="3" id="KW-1185">Reference proteome</keyword>
<dbReference type="InterPro" id="IPR000073">
    <property type="entry name" value="AB_hydrolase_1"/>
</dbReference>
<dbReference type="Pfam" id="PF00561">
    <property type="entry name" value="Abhydrolase_1"/>
    <property type="match status" value="1"/>
</dbReference>
<organism evidence="2 3">
    <name type="scientific">Geodermatophilus sabuli</name>
    <dbReference type="NCBI Taxonomy" id="1564158"/>
    <lineage>
        <taxon>Bacteria</taxon>
        <taxon>Bacillati</taxon>
        <taxon>Actinomycetota</taxon>
        <taxon>Actinomycetes</taxon>
        <taxon>Geodermatophilales</taxon>
        <taxon>Geodermatophilaceae</taxon>
        <taxon>Geodermatophilus</taxon>
    </lineage>
</organism>
<evidence type="ECO:0000313" key="2">
    <source>
        <dbReference type="EMBL" id="NEK60399.1"/>
    </source>
</evidence>
<dbReference type="PANTHER" id="PTHR37574">
    <property type="entry name" value="LIPASE B"/>
    <property type="match status" value="1"/>
</dbReference>
<keyword evidence="2" id="KW-0378">Hydrolase</keyword>
<protein>
    <submittedName>
        <fullName evidence="2">Alpha/beta fold hydrolase</fullName>
    </submittedName>
</protein>
<evidence type="ECO:0000313" key="3">
    <source>
        <dbReference type="Proteomes" id="UP000470246"/>
    </source>
</evidence>
<comment type="caution">
    <text evidence="2">The sequence shown here is derived from an EMBL/GenBank/DDBJ whole genome shotgun (WGS) entry which is preliminary data.</text>
</comment>
<reference evidence="2 3" key="1">
    <citation type="submission" date="2020-02" db="EMBL/GenBank/DDBJ databases">
        <title>Geodermatophilus sabuli CPCC 205279 I12A-02694.</title>
        <authorList>
            <person name="Jiang Z."/>
        </authorList>
    </citation>
    <scope>NUCLEOTIDE SEQUENCE [LARGE SCALE GENOMIC DNA]</scope>
    <source>
        <strain evidence="2 3">I12A-02694</strain>
    </source>
</reference>
<dbReference type="AlphaFoldDB" id="A0A7K3W6B8"/>
<dbReference type="GO" id="GO:0016787">
    <property type="term" value="F:hydrolase activity"/>
    <property type="evidence" value="ECO:0007669"/>
    <property type="project" value="UniProtKB-KW"/>
</dbReference>
<dbReference type="InterPro" id="IPR029058">
    <property type="entry name" value="AB_hydrolase_fold"/>
</dbReference>
<accession>A0A7K3W6B8</accession>
<evidence type="ECO:0000259" key="1">
    <source>
        <dbReference type="Pfam" id="PF00561"/>
    </source>
</evidence>
<gene>
    <name evidence="2" type="ORF">GCU56_21310</name>
</gene>
<dbReference type="EMBL" id="JAAGWF010000028">
    <property type="protein sequence ID" value="NEK60399.1"/>
    <property type="molecule type" value="Genomic_DNA"/>
</dbReference>
<name>A0A7K3W6B8_9ACTN</name>
<dbReference type="PANTHER" id="PTHR37574:SF1">
    <property type="entry name" value="LIPASE B"/>
    <property type="match status" value="1"/>
</dbReference>
<proteinExistence type="predicted"/>
<feature type="domain" description="AB hydrolase-1" evidence="1">
    <location>
        <begin position="38"/>
        <end position="144"/>
    </location>
</feature>
<dbReference type="Proteomes" id="UP000470246">
    <property type="component" value="Unassembled WGS sequence"/>
</dbReference>
<dbReference type="InterPro" id="IPR053228">
    <property type="entry name" value="Stereospecific_Lipase"/>
</dbReference>
<dbReference type="SUPFAM" id="SSF53474">
    <property type="entry name" value="alpha/beta-Hydrolases"/>
    <property type="match status" value="1"/>
</dbReference>
<sequence length="255" mass="25298">MLGVLALAVVGVLVLAGTLLLDRPSDAREPVSQERPGPVLLVPGYGGSVASMRPLADRLTAEGRDATVVEVPGNGTGDLAASADALAEAVDGALERTGAGSVDVVGYSAGGLIARLWAADGGAGVARRVVTLGSPHHGTTLADLAGSVAPGQCPEGCRQMATDSALIAGLNAGDETPEGPTWISIWTTQDETVTPPESARLEGAVNLPVQSVCADAQVSHGGLPRDPLVQAMVLAELGPGAPVELGPADCAALGG</sequence>
<dbReference type="Gene3D" id="3.40.50.1820">
    <property type="entry name" value="alpha/beta hydrolase"/>
    <property type="match status" value="1"/>
</dbReference>